<dbReference type="RefSeq" id="WP_313873733.1">
    <property type="nucleotide sequence ID" value="NZ_JAVBIK010000001.1"/>
</dbReference>
<reference evidence="2 3" key="1">
    <citation type="submission" date="2023-08" db="EMBL/GenBank/DDBJ databases">
        <title>Rhodoferax potami sp. nov. and Rhodoferax mekongensis sp. nov., isolated from the Mekong River in Thailand.</title>
        <authorList>
            <person name="Kitikhun S."/>
            <person name="Charoenyingcharoen P."/>
            <person name="Siriarchawattana P."/>
            <person name="Likhitrattanapisal S."/>
            <person name="Nilsakha T."/>
            <person name="Chanpet A."/>
            <person name="Rattanawaree P."/>
            <person name="Ingsriswang S."/>
        </authorList>
    </citation>
    <scope>NUCLEOTIDE SEQUENCE [LARGE SCALE GENOMIC DNA]</scope>
    <source>
        <strain evidence="2 3">TBRC 17660</strain>
    </source>
</reference>
<evidence type="ECO:0000313" key="3">
    <source>
        <dbReference type="Proteomes" id="UP001321700"/>
    </source>
</evidence>
<dbReference type="EMBL" id="JAVBIK010000001">
    <property type="protein sequence ID" value="MDT7517942.1"/>
    <property type="molecule type" value="Genomic_DNA"/>
</dbReference>
<keyword evidence="1" id="KW-1133">Transmembrane helix</keyword>
<organism evidence="2 3">
    <name type="scientific">Rhodoferax potami</name>
    <dbReference type="NCBI Taxonomy" id="3068338"/>
    <lineage>
        <taxon>Bacteria</taxon>
        <taxon>Pseudomonadati</taxon>
        <taxon>Pseudomonadota</taxon>
        <taxon>Betaproteobacteria</taxon>
        <taxon>Burkholderiales</taxon>
        <taxon>Comamonadaceae</taxon>
        <taxon>Rhodoferax</taxon>
    </lineage>
</organism>
<evidence type="ECO:0008006" key="4">
    <source>
        <dbReference type="Google" id="ProtNLM"/>
    </source>
</evidence>
<protein>
    <recommendedName>
        <fullName evidence="4">DUF4386 domain-containing protein</fullName>
    </recommendedName>
</protein>
<evidence type="ECO:0000313" key="2">
    <source>
        <dbReference type="EMBL" id="MDT7517942.1"/>
    </source>
</evidence>
<name>A0ABU3KKJ9_9BURK</name>
<keyword evidence="1" id="KW-0472">Membrane</keyword>
<proteinExistence type="predicted"/>
<evidence type="ECO:0000256" key="1">
    <source>
        <dbReference type="SAM" id="Phobius"/>
    </source>
</evidence>
<keyword evidence="1" id="KW-0812">Transmembrane</keyword>
<sequence length="237" mass="26140">MFVDVQRIGAMSISQLNGAEGPPDSAVQNRLTAAGLVLATLFFAGSFAMQLHAQSKSGRTFAETFAYLEVALVVGALMAIASITGLLACQQCLASDRAWYKSKRVWFIVATVAQYLSISQAMSAGLTELVFGIKHTFEAAFLAHMLAVAASIFWVLLLWVAPIHALRSWWPHLWRGERVIVALLYIVLLMFVLLSNAMIYAMQDGVSDTWASLLWALLQQFLQPMMWLRPWAGSLAV</sequence>
<feature type="transmembrane region" description="Helical" evidence="1">
    <location>
        <begin position="31"/>
        <end position="53"/>
    </location>
</feature>
<feature type="transmembrane region" description="Helical" evidence="1">
    <location>
        <begin position="139"/>
        <end position="161"/>
    </location>
</feature>
<gene>
    <name evidence="2" type="ORF">RAE19_04180</name>
</gene>
<dbReference type="Proteomes" id="UP001321700">
    <property type="component" value="Unassembled WGS sequence"/>
</dbReference>
<feature type="transmembrane region" description="Helical" evidence="1">
    <location>
        <begin position="182"/>
        <end position="203"/>
    </location>
</feature>
<feature type="transmembrane region" description="Helical" evidence="1">
    <location>
        <begin position="105"/>
        <end position="127"/>
    </location>
</feature>
<accession>A0ABU3KKJ9</accession>
<keyword evidence="3" id="KW-1185">Reference proteome</keyword>
<feature type="transmembrane region" description="Helical" evidence="1">
    <location>
        <begin position="65"/>
        <end position="93"/>
    </location>
</feature>
<comment type="caution">
    <text evidence="2">The sequence shown here is derived from an EMBL/GenBank/DDBJ whole genome shotgun (WGS) entry which is preliminary data.</text>
</comment>